<dbReference type="Gene3D" id="3.40.850.10">
    <property type="entry name" value="Kinesin motor domain"/>
    <property type="match status" value="2"/>
</dbReference>
<dbReference type="CDD" id="cd11288">
    <property type="entry name" value="gelsolin_S5_like"/>
    <property type="match status" value="1"/>
</dbReference>
<feature type="region of interest" description="Disordered" evidence="13">
    <location>
        <begin position="1673"/>
        <end position="1693"/>
    </location>
</feature>
<evidence type="ECO:0000256" key="6">
    <source>
        <dbReference type="ARBA" id="ARBA00022741"/>
    </source>
</evidence>
<keyword evidence="9" id="KW-0009">Actin-binding</keyword>
<dbReference type="InterPro" id="IPR019821">
    <property type="entry name" value="Kinesin_motor_CS"/>
</dbReference>
<dbReference type="GO" id="GO:0008285">
    <property type="term" value="P:negative regulation of cell population proliferation"/>
    <property type="evidence" value="ECO:0007669"/>
    <property type="project" value="InterPro"/>
</dbReference>
<gene>
    <name evidence="15" type="primary">Vil1_0</name>
    <name evidence="15" type="ORF">GTO96_0018340</name>
</gene>
<feature type="region of interest" description="Disordered" evidence="13">
    <location>
        <begin position="970"/>
        <end position="992"/>
    </location>
</feature>
<dbReference type="Pfam" id="PF23735">
    <property type="entry name" value="KIF9"/>
    <property type="match status" value="1"/>
</dbReference>
<protein>
    <submittedName>
        <fullName evidence="15">VILI protein</fullName>
    </submittedName>
</protein>
<comment type="caution">
    <text evidence="15">The sequence shown here is derived from an EMBL/GenBank/DDBJ whole genome shotgun (WGS) entry which is preliminary data.</text>
</comment>
<evidence type="ECO:0000256" key="10">
    <source>
        <dbReference type="ARBA" id="ARBA00023212"/>
    </source>
</evidence>
<evidence type="ECO:0000259" key="14">
    <source>
        <dbReference type="PROSITE" id="PS50067"/>
    </source>
</evidence>
<organism evidence="15 16">
    <name type="scientific">Polypterus senegalus</name>
    <name type="common">Senegal bichir</name>
    <dbReference type="NCBI Taxonomy" id="55291"/>
    <lineage>
        <taxon>Eukaryota</taxon>
        <taxon>Metazoa</taxon>
        <taxon>Chordata</taxon>
        <taxon>Craniata</taxon>
        <taxon>Vertebrata</taxon>
        <taxon>Euteleostomi</taxon>
        <taxon>Actinopterygii</taxon>
        <taxon>Polypteriformes</taxon>
        <taxon>Polypteridae</taxon>
        <taxon>Polypterus</taxon>
    </lineage>
</organism>
<sequence length="2726" mass="305417">MCKAKYSMDVLRNSGEQDFDLSDSEFDASDLEIDIKNYSEKMEMSPIPEKAYGNFFEGDCYIILSGKQVSSKLAFDIHYWIGSESSQDEQGAAAILVTQLDDFLGGSPVQYREVQGYESATFKSYFKNGIIYKKGGLASGFKHVETNVYNIKRLLHVKGRKNCTAKEVEVSWNSFNSGDVFLLDMGKVIVQWNGPESNKQERLKGMMLAQDIRDRERGGRSQIGIIDGENEAASQELLKIMTAVLGQRQGKLKDSIPDDKPDLYQMANIRLYHVSDASGNLMVQEIATQPLTQDLLKSEDCYILDQGGAKVFVWKGKLASKQERQAALSRAVGFIKAKNYPSTTNVEMMNEGAESSVFKQIFKSWKEKGQTQGIGKTHSLGKIAKVDQVKFDVMELHARPELAAQQRMVDDATGKVEAWRIENLELKPVEPNTYGQFYGGDCYLILYTYLKVNKPQYILYIWQGRHATQDEITASAYQAVNLDNKYNGEPVQVRVTMGKEPRHFLAIFKGKLIVYEGGTSRTGPKSQESGIRLFQVRGTDAFNTKATEVPARASSLNSNDVFLLKTDHICYLWCGKGCSGDEREMAKTVADIISKRDKQTVMEGQEPADFWVALGGKAPYASDKRFEEEKTSYKPRLFECSNQTGRFMMTEVQDFAQEDLDEDDVMLLDTWDEIFLWIGKNANDLEKKESVNSSMEYLKTHPAGRDLGTPVTMVKQGHEPPTFTGWFNAWDPHKWDDLNKTEIDSGKKMPTQNVPADYSAPGGPATPGVTHAAYKPHQQGQSKPATDPSGAKGAWFDPALLINKTVEELPEGVDPLKKEDISHLLACIFKELYTADVIGKDVLANLEKSKGGEDTYLMNYVEELKKIHSEYKRRTGEADMLEQHIIQARARAAADEERELQRRKDEAGDMYELLSLPLAESTFRWCVNSKLLRKHNLICPDDYISNPPLPIKAPTAESPEDYRRSTFNVRMHASKSPQDESDTGIHSPGKTMDSLLAESESSYTLPPTPESSEKLKRASIQTNLELRNLTSASRHVRVIPPCTQYFSIGLGKFPGEGGMVAPGMSCQYTIRFIPDCLADFEDFILIETQAPFPLVVPIEARRPPPILTLATPGFVEKPPFALGPFFFELLPGEATLLEVAFLPPSPEAFSEVFTIVCDNCQVKEITVTGSGELVALQLISITGGEDSPYPEEITDLSANHFVRFEPLNPHSIARKTVVIHNATHLELPFCWRIVKPNLKPVMPNEVLDLANLEYTLATETAFDVSPNLGALAPHQDNEFTLSFCPLELQDYHVVCHLVLRDIPESVKEGNGCNAEKQGRQTAPTEKSSSINDVVVMEIEVKGPTEPFKVLLEPYAILIPGESFVCTTLKKHFKGPQVCTDCPSVEFGLMRLGESALSTITIYNVSQLVANWSMKESPAEGREDFCDKVKISPSSGTLPPLGSCNVAVFFQPKCCQHFETVLELEVEQGTGFHLAIQGDVQMPQVCLQTCELVFSELYVGVPAQGSVKLFNQTLLPATYTWGELEGQQSHYCSAVVHNPNGTLGPNEEREITVEFLTYTEEELTDIALVCSVNGMEKPLVLGIYAKASGLRVSYSILSSRFGSHISGGDTVSRALRINNTSPYDIRLDWQTFNQERGDLKLLDLLISFGEPFPRKDVDGNEIIGGDLDSAECENPSWDWNKLPSTTDTNSSRNADSIIEEGNEKEDENEEPKQIKVVSVNLRPHDGINSDYPFCITPQQIVVPANGNATVHVSFTPLTLAEVNKVECVGYALGFMSLERKILTESISTRNLKLKNSTTTPLFFRLLAPGPFSIAQMNPKGSMKTSQSEREEGKLLLLEPSHNMQVKVEFHNSLALLTYQNQPKDLLPPGVQLIQYENGERKLQFEQQLTVEYSNKSTQHSEKDGVFSISPINGTLEAIPTHISTSRETLQVSFTPRDSMEYKAFVTIHGKLGEQPLQLAITGTGSFDEKYEIAFTPLLQALSSASQLRLSERNDAALFILYLDVLQVLVDGLPSALPGVAEVLSSRAPKLSRCPLVVVPMCSRGVAMSARTNGVRVFVRTRPTNNFAQEFIEYLPDKKVFKEIENRSEQEITVRISFLEIYNESLSDLLATVSAYQPVDSQMTIVDEKNCIYVRGLSVHRANNEEEAFSLLFESRSRTLSDPRYVTSKLNLVDLAGSERLGKTRSEGQVLKEAMYINKSLTFLEQAILALADRKRDHVPFRQSKLTHVLKDSLGGNCNTILVANIYGDVEHMEETLSTLRFATRMKCIRTDPAVNEHYDPVLQVKKLEKDILLLKRELTMHDTLNNRSQVPYEALSESQIAEINKQVHKYLEGAIDEIEIINIRQIQEVFAQFKAVLLLHEQEVEARLLQKYGTADRIDSGVTEGAMKLTHIFFQIGPAVDTTGELDGQGFGVGLAPSSARLLNSNLSSARKIKVKKTKDHLSPSRRDETGSLLAGKDLESIPPSKISYQLPSTKETVAGEQEVKSMVSHRPDSTGKEEPSLPSSFPSKVDAFEDFKLDSGSEINRIFEQNKAILLEKRRKVRQLVEEINIFKKEIDNTKLALQVKEQEREQQGQYINEEGDTIIDEEEFQLILKLKDLKASYRTHYDQLFSLRTEVQYCQHLVDQCRIRLLSGTQVQDFLYPSNRTPITMSIEVSTINQRTVHYRMVSMPGNGTCLFHSLCYILHGHIRLTLDIRRNFVSYVLNDWDRFKVWTDDSTGDNYTTLEH</sequence>
<comment type="similarity">
    <text evidence="2">Belongs to the villin/gelsolin family.</text>
</comment>
<dbReference type="SUPFAM" id="SSF82754">
    <property type="entry name" value="C-terminal, gelsolin-like domain of Sec23/24"/>
    <property type="match status" value="2"/>
</dbReference>
<keyword evidence="10" id="KW-0206">Cytoskeleton</keyword>
<feature type="region of interest" description="Disordered" evidence="13">
    <location>
        <begin position="998"/>
        <end position="1017"/>
    </location>
</feature>
<comment type="subcellular location">
    <subcellularLocation>
        <location evidence="1">Cytoplasm</location>
        <location evidence="1">Cytoskeleton</location>
    </subcellularLocation>
</comment>
<dbReference type="CDD" id="cd11293">
    <property type="entry name" value="gelsolin_S4_like"/>
    <property type="match status" value="1"/>
</dbReference>
<evidence type="ECO:0000256" key="2">
    <source>
        <dbReference type="ARBA" id="ARBA00008418"/>
    </source>
</evidence>
<dbReference type="InterPro" id="IPR056524">
    <property type="entry name" value="KIF6/9_C"/>
</dbReference>
<keyword evidence="12" id="KW-0175">Coiled coil</keyword>
<dbReference type="InterPro" id="IPR033304">
    <property type="entry name" value="DLEC1"/>
</dbReference>
<dbReference type="SUPFAM" id="SSF55753">
    <property type="entry name" value="Actin depolymerizing proteins"/>
    <property type="match status" value="4"/>
</dbReference>
<dbReference type="Pfam" id="PF00225">
    <property type="entry name" value="Kinesin"/>
    <property type="match status" value="1"/>
</dbReference>
<dbReference type="InterPro" id="IPR036961">
    <property type="entry name" value="Kinesin_motor_dom_sf"/>
</dbReference>
<keyword evidence="3" id="KW-0117">Actin capping</keyword>
<dbReference type="GO" id="GO:0008017">
    <property type="term" value="F:microtubule binding"/>
    <property type="evidence" value="ECO:0007669"/>
    <property type="project" value="InterPro"/>
</dbReference>
<dbReference type="FunFam" id="3.40.20.10:FF:000002">
    <property type="entry name" value="Gelsolin"/>
    <property type="match status" value="1"/>
</dbReference>
<keyword evidence="7" id="KW-0106">Calcium</keyword>
<feature type="compositionally biased region" description="Polar residues" evidence="13">
    <location>
        <begin position="1681"/>
        <end position="1693"/>
    </location>
</feature>
<comment type="caution">
    <text evidence="11">Lacks conserved residue(s) required for the propagation of feature annotation.</text>
</comment>
<dbReference type="CDD" id="cd11292">
    <property type="entry name" value="gelsolin_S3_like"/>
    <property type="match status" value="1"/>
</dbReference>
<feature type="compositionally biased region" description="Basic and acidic residues" evidence="13">
    <location>
        <begin position="2489"/>
        <end position="2499"/>
    </location>
</feature>
<dbReference type="Gene3D" id="3.90.70.80">
    <property type="match status" value="1"/>
</dbReference>
<dbReference type="InterPro" id="IPR013783">
    <property type="entry name" value="Ig-like_fold"/>
</dbReference>
<evidence type="ECO:0000256" key="7">
    <source>
        <dbReference type="ARBA" id="ARBA00022837"/>
    </source>
</evidence>
<feature type="domain" description="Kinesin motor" evidence="14">
    <location>
        <begin position="2079"/>
        <end position="2267"/>
    </location>
</feature>
<evidence type="ECO:0000256" key="11">
    <source>
        <dbReference type="PROSITE-ProRule" id="PRU00283"/>
    </source>
</evidence>
<dbReference type="FunFam" id="3.40.20.10:FF:000027">
    <property type="entry name" value="Villin 1"/>
    <property type="match status" value="1"/>
</dbReference>
<dbReference type="Proteomes" id="UP000886611">
    <property type="component" value="Unassembled WGS sequence"/>
</dbReference>
<dbReference type="GO" id="GO:0051015">
    <property type="term" value="F:actin filament binding"/>
    <property type="evidence" value="ECO:0007669"/>
    <property type="project" value="InterPro"/>
</dbReference>
<feature type="compositionally biased region" description="Basic and acidic residues" evidence="13">
    <location>
        <begin position="2439"/>
        <end position="2449"/>
    </location>
</feature>
<dbReference type="InterPro" id="IPR027417">
    <property type="entry name" value="P-loop_NTPase"/>
</dbReference>
<evidence type="ECO:0000256" key="9">
    <source>
        <dbReference type="ARBA" id="ARBA00023203"/>
    </source>
</evidence>
<evidence type="ECO:0000256" key="1">
    <source>
        <dbReference type="ARBA" id="ARBA00004245"/>
    </source>
</evidence>
<dbReference type="Pfam" id="PF23316">
    <property type="entry name" value="Ig_DLEC1_6th"/>
    <property type="match status" value="1"/>
</dbReference>
<evidence type="ECO:0000313" key="15">
    <source>
        <dbReference type="EMBL" id="KAG2458047.1"/>
    </source>
</evidence>
<dbReference type="GO" id="GO:0051693">
    <property type="term" value="P:actin filament capping"/>
    <property type="evidence" value="ECO:0007669"/>
    <property type="project" value="UniProtKB-KW"/>
</dbReference>
<dbReference type="CDD" id="cd11291">
    <property type="entry name" value="gelsolin_S6_like"/>
    <property type="match status" value="1"/>
</dbReference>
<dbReference type="Gene3D" id="2.60.40.10">
    <property type="entry name" value="Immunoglobulins"/>
    <property type="match status" value="4"/>
</dbReference>
<dbReference type="GO" id="GO:0005929">
    <property type="term" value="C:cilium"/>
    <property type="evidence" value="ECO:0007669"/>
    <property type="project" value="TreeGrafter"/>
</dbReference>
<dbReference type="InterPro" id="IPR029006">
    <property type="entry name" value="ADF-H/Gelsolin-like_dom_sf"/>
</dbReference>
<dbReference type="SUPFAM" id="SSF52540">
    <property type="entry name" value="P-loop containing nucleoside triphosphate hydrolases"/>
    <property type="match status" value="1"/>
</dbReference>
<feature type="region of interest" description="Disordered" evidence="13">
    <location>
        <begin position="2433"/>
        <end position="2505"/>
    </location>
</feature>
<dbReference type="FunFam" id="3.40.20.10:FF:000004">
    <property type="entry name" value="Gelsolin"/>
    <property type="match status" value="1"/>
</dbReference>
<dbReference type="InterPro" id="IPR007123">
    <property type="entry name" value="Gelsolin-like_dom"/>
</dbReference>
<evidence type="ECO:0000256" key="3">
    <source>
        <dbReference type="ARBA" id="ARBA00022467"/>
    </source>
</evidence>
<dbReference type="InterPro" id="IPR036180">
    <property type="entry name" value="Gelsolin-like_dom_sf"/>
</dbReference>
<dbReference type="CDD" id="cd11290">
    <property type="entry name" value="gelsolin_S1_like"/>
    <property type="match status" value="1"/>
</dbReference>
<dbReference type="GO" id="GO:0003777">
    <property type="term" value="F:microtubule motor activity"/>
    <property type="evidence" value="ECO:0007669"/>
    <property type="project" value="InterPro"/>
</dbReference>
<evidence type="ECO:0000256" key="12">
    <source>
        <dbReference type="SAM" id="Coils"/>
    </source>
</evidence>
<dbReference type="EMBL" id="JAATIS010007298">
    <property type="protein sequence ID" value="KAG2458047.1"/>
    <property type="molecule type" value="Genomic_DNA"/>
</dbReference>
<dbReference type="InterPro" id="IPR007122">
    <property type="entry name" value="Villin/Gelsolin"/>
</dbReference>
<evidence type="ECO:0000313" key="16">
    <source>
        <dbReference type="Proteomes" id="UP000886611"/>
    </source>
</evidence>
<feature type="compositionally biased region" description="Polar residues" evidence="13">
    <location>
        <begin position="2466"/>
        <end position="2475"/>
    </location>
</feature>
<evidence type="ECO:0000256" key="5">
    <source>
        <dbReference type="ARBA" id="ARBA00022737"/>
    </source>
</evidence>
<reference evidence="15 16" key="1">
    <citation type="journal article" date="2021" name="Cell">
        <title>Tracing the genetic footprints of vertebrate landing in non-teleost ray-finned fishes.</title>
        <authorList>
            <person name="Bi X."/>
            <person name="Wang K."/>
            <person name="Yang L."/>
            <person name="Pan H."/>
            <person name="Jiang H."/>
            <person name="Wei Q."/>
            <person name="Fang M."/>
            <person name="Yu H."/>
            <person name="Zhu C."/>
            <person name="Cai Y."/>
            <person name="He Y."/>
            <person name="Gan X."/>
            <person name="Zeng H."/>
            <person name="Yu D."/>
            <person name="Zhu Y."/>
            <person name="Jiang H."/>
            <person name="Qiu Q."/>
            <person name="Yang H."/>
            <person name="Zhang Y.E."/>
            <person name="Wang W."/>
            <person name="Zhu M."/>
            <person name="He S."/>
            <person name="Zhang G."/>
        </authorList>
    </citation>
    <scope>NUCLEOTIDE SEQUENCE [LARGE SCALE GENOMIC DNA]</scope>
    <source>
        <strain evidence="15">Bchr_013</strain>
    </source>
</reference>
<dbReference type="SMART" id="SM00262">
    <property type="entry name" value="GEL"/>
    <property type="match status" value="6"/>
</dbReference>
<accession>A0A8X7WXC1</accession>
<dbReference type="GO" id="GO:0005737">
    <property type="term" value="C:cytoplasm"/>
    <property type="evidence" value="ECO:0007669"/>
    <property type="project" value="TreeGrafter"/>
</dbReference>
<evidence type="ECO:0000256" key="4">
    <source>
        <dbReference type="ARBA" id="ARBA00022490"/>
    </source>
</evidence>
<dbReference type="InterPro" id="IPR001752">
    <property type="entry name" value="Kinesin_motor_dom"/>
</dbReference>
<dbReference type="GO" id="GO:0007018">
    <property type="term" value="P:microtubule-based movement"/>
    <property type="evidence" value="ECO:0007669"/>
    <property type="project" value="InterPro"/>
</dbReference>
<dbReference type="GO" id="GO:0005856">
    <property type="term" value="C:cytoskeleton"/>
    <property type="evidence" value="ECO:0007669"/>
    <property type="project" value="UniProtKB-SubCell"/>
</dbReference>
<dbReference type="SMART" id="SM00129">
    <property type="entry name" value="KISc"/>
    <property type="match status" value="1"/>
</dbReference>
<dbReference type="PANTHER" id="PTHR46348">
    <property type="entry name" value="DELETED IN LUNG AND ESOPHAGEAL CANCER PROTEIN 1"/>
    <property type="match status" value="1"/>
</dbReference>
<dbReference type="PANTHER" id="PTHR46348:SF1">
    <property type="entry name" value="DELETED IN LUNG AND ESOPHAGEAL CANCER PROTEIN 1"/>
    <property type="match status" value="1"/>
</dbReference>
<keyword evidence="16" id="KW-1185">Reference proteome</keyword>
<keyword evidence="5" id="KW-0677">Repeat</keyword>
<feature type="non-terminal residue" evidence="15">
    <location>
        <position position="2726"/>
    </location>
</feature>
<dbReference type="PROSITE" id="PS00411">
    <property type="entry name" value="KINESIN_MOTOR_1"/>
    <property type="match status" value="1"/>
</dbReference>
<evidence type="ECO:0000256" key="13">
    <source>
        <dbReference type="SAM" id="MobiDB-lite"/>
    </source>
</evidence>
<dbReference type="Pfam" id="PF23277">
    <property type="entry name" value="Ig_Dlec1_1"/>
    <property type="match status" value="1"/>
</dbReference>
<evidence type="ECO:0000256" key="8">
    <source>
        <dbReference type="ARBA" id="ARBA00022840"/>
    </source>
</evidence>
<dbReference type="Gene3D" id="3.40.20.10">
    <property type="entry name" value="Severin"/>
    <property type="match status" value="6"/>
</dbReference>
<dbReference type="Pfam" id="PF00626">
    <property type="entry name" value="Gelsolin"/>
    <property type="match status" value="6"/>
</dbReference>
<keyword evidence="6" id="KW-0547">Nucleotide-binding</keyword>
<dbReference type="CDD" id="cd11289">
    <property type="entry name" value="gelsolin_S2_like"/>
    <property type="match status" value="1"/>
</dbReference>
<dbReference type="FunFam" id="3.40.20.10:FF:000005">
    <property type="entry name" value="Gelsolin"/>
    <property type="match status" value="1"/>
</dbReference>
<proteinExistence type="inferred from homology"/>
<dbReference type="GO" id="GO:0005524">
    <property type="term" value="F:ATP binding"/>
    <property type="evidence" value="ECO:0007669"/>
    <property type="project" value="UniProtKB-KW"/>
</dbReference>
<dbReference type="PRINTS" id="PR00597">
    <property type="entry name" value="GELSOLIN"/>
</dbReference>
<dbReference type="InterPro" id="IPR059041">
    <property type="entry name" value="Ig_DLEC1_1"/>
</dbReference>
<feature type="non-terminal residue" evidence="15">
    <location>
        <position position="1"/>
    </location>
</feature>
<name>A0A8X7WXC1_POLSE</name>
<feature type="coiled-coil region" evidence="12">
    <location>
        <begin position="2534"/>
        <end position="2568"/>
    </location>
</feature>
<comment type="similarity">
    <text evidence="11">Belongs to the TRAFAC class myosin-kinesin ATPase superfamily. Kinesin family.</text>
</comment>
<keyword evidence="8" id="KW-0067">ATP-binding</keyword>
<dbReference type="PROSITE" id="PS50067">
    <property type="entry name" value="KINESIN_MOTOR_2"/>
    <property type="match status" value="1"/>
</dbReference>
<keyword evidence="4" id="KW-0963">Cytoplasm</keyword>
<dbReference type="FunFam" id="3.40.20.10:FF:000001">
    <property type="entry name" value="Gelsolin"/>
    <property type="match status" value="1"/>
</dbReference>